<sequence length="124" mass="14256">MLVVNGYVWRQIIHMHNTYMAWRQVTAQSTRYPKIPQGVWPPSEMTAENLSRQIEHTAKELDVSLLRVNAPEEAGSFYEAEIQTDFSRLLVYINTLTGKLPESTVQITQIERRNNEVAAIVRIG</sequence>
<evidence type="ECO:0000313" key="2">
    <source>
        <dbReference type="EMBL" id="EGL41845.1"/>
    </source>
</evidence>
<comment type="caution">
    <text evidence="1">The sequence shown here is derived from an EMBL/GenBank/DDBJ whole genome shotgun (WGS) entry which is preliminary data.</text>
</comment>
<reference evidence="3" key="1">
    <citation type="submission" date="2009-12" db="EMBL/GenBank/DDBJ databases">
        <title>Sequence of Clostridiales genomosp. BVAB3 str. UPII9-5.</title>
        <authorList>
            <person name="Madupu R."/>
            <person name="Durkin A.S."/>
            <person name="Torralba M."/>
            <person name="Methe B."/>
            <person name="Sutton G.G."/>
            <person name="Strausberg R.L."/>
            <person name="Nelson K.E."/>
        </authorList>
    </citation>
    <scope>NUCLEOTIDE SEQUENCE [LARGE SCALE GENOMIC DNA]</scope>
    <source>
        <strain evidence="3">28L</strain>
    </source>
</reference>
<keyword evidence="4" id="KW-1185">Reference proteome</keyword>
<reference evidence="2 4" key="3">
    <citation type="submission" date="2011-04" db="EMBL/GenBank/DDBJ databases">
        <authorList>
            <person name="Harkins D.M."/>
            <person name="Madupu R."/>
            <person name="Durkin A.S."/>
            <person name="Torralba M."/>
            <person name="Methe B."/>
            <person name="Sutton G.G."/>
            <person name="Nelson K.E."/>
        </authorList>
    </citation>
    <scope>NUCLEOTIDE SEQUENCE [LARGE SCALE GENOMIC DNA]</scope>
    <source>
        <strain evidence="2 4">UPII 199-6</strain>
    </source>
</reference>
<dbReference type="EMBL" id="ADGP01000023">
    <property type="protein sequence ID" value="EFD93565.1"/>
    <property type="molecule type" value="Genomic_DNA"/>
</dbReference>
<protein>
    <submittedName>
        <fullName evidence="1">Uncharacterized protein</fullName>
    </submittedName>
</protein>
<evidence type="ECO:0000313" key="3">
    <source>
        <dbReference type="Proteomes" id="UP000003242"/>
    </source>
</evidence>
<evidence type="ECO:0000313" key="4">
    <source>
        <dbReference type="Proteomes" id="UP000004018"/>
    </source>
</evidence>
<dbReference type="EMBL" id="AFIJ01000008">
    <property type="protein sequence ID" value="EGL41845.1"/>
    <property type="molecule type" value="Genomic_DNA"/>
</dbReference>
<dbReference type="Proteomes" id="UP000004018">
    <property type="component" value="Unassembled WGS sequence"/>
</dbReference>
<gene>
    <name evidence="1" type="ORF">HMPREF0889_1240</name>
    <name evidence="2" type="ORF">HMPREF1039_0082</name>
</gene>
<organism evidence="1 3">
    <name type="scientific">Megasphaera lornae</name>
    <dbReference type="NCBI Taxonomy" id="1000568"/>
    <lineage>
        <taxon>Bacteria</taxon>
        <taxon>Bacillati</taxon>
        <taxon>Bacillota</taxon>
        <taxon>Negativicutes</taxon>
        <taxon>Veillonellales</taxon>
        <taxon>Veillonellaceae</taxon>
        <taxon>Megasphaera</taxon>
    </lineage>
</organism>
<reference evidence="1" key="2">
    <citation type="submission" date="2009-12" db="EMBL/GenBank/DDBJ databases">
        <authorList>
            <person name="Madupu R."/>
            <person name="Durkin A.S."/>
            <person name="Torralba M."/>
            <person name="Methe B."/>
            <person name="Sutton G.G."/>
            <person name="Strausberg R.L."/>
            <person name="Nelson K.E."/>
        </authorList>
    </citation>
    <scope>NUCLEOTIDE SEQUENCE</scope>
    <source>
        <strain evidence="1">28L</strain>
    </source>
</reference>
<evidence type="ECO:0000313" key="1">
    <source>
        <dbReference type="EMBL" id="EFD93565.1"/>
    </source>
</evidence>
<dbReference type="Proteomes" id="UP000003242">
    <property type="component" value="Unassembled WGS sequence"/>
</dbReference>
<dbReference type="STRING" id="699218.HMPREF0889_1240"/>
<dbReference type="AlphaFoldDB" id="D3LW98"/>
<proteinExistence type="predicted"/>
<name>D3LW98_9FIRM</name>
<accession>D3LW98</accession>